<feature type="domain" description="C2H2-type" evidence="8">
    <location>
        <begin position="726"/>
        <end position="748"/>
    </location>
</feature>
<feature type="compositionally biased region" description="Basic and acidic residues" evidence="7">
    <location>
        <begin position="192"/>
        <end position="209"/>
    </location>
</feature>
<feature type="compositionally biased region" description="Polar residues" evidence="7">
    <location>
        <begin position="1588"/>
        <end position="1602"/>
    </location>
</feature>
<dbReference type="Pfam" id="PF23015">
    <property type="entry name" value="zf-WIZ"/>
    <property type="match status" value="1"/>
</dbReference>
<feature type="region of interest" description="Disordered" evidence="7">
    <location>
        <begin position="882"/>
        <end position="913"/>
    </location>
</feature>
<sequence length="1659" mass="181769">MEPETPGTSNGPPASNSAQNPPTSLNCTLQSSCSPHVRDDLMSAKCSRAQAGDEGPEAGRISQRRPSAFPSSLSWDSDSERETLDEEELQHFSNPHGLAAHSPGSPSAGLRLDSEDDREPGKVQHLHTKPDSSPPVEGHGDNNESTKADEPNTSQLSQTDYSEVWNVSEELFLSKVKPKEGCQMEEEADNSEAEKRPKGKETKEPERDVYTFPGDSDPESPPPAPWAQCTFIQRCRKKRVLLRPFSGLGTLKRTLPETDSPGESNPTELNQAGGVLDFEEAAEEEPKEEKGCKDIFTCVECSIYFKKQVHLQEHIVEHCESGAGEGRRLGKGGRFRCTECGWNLANRLALSDHHRRHQESRLKILGEIEKLNENGKAREMLEGKTVKRMSSAVMQDASPASIPGKMSDPEIVAPLSPVSTPQADSATPTVPRAQARRRFICSTCNFSTRTPQALANHAKTHTRKKAAALLAGSPTCLASSSLACGHCAFLTSSQTVMREHQKLVHPGQASVCGPQADKYRTSKPSLDSDLLSGSGLLNVSRGESQEVVSASEDGMMPNSSPSRMVFKRVGNRYSKRGKSWTNLAKFLGDDKLIGSEEERDEDQSTELDDESYQQDAKSLIGGKRHTRAQSNTEDCSAQNASLSLPLKKCVKEEDDLEGFLDVDSDEMDEDSETLRSVERKCPYCPDRFHNGIGLANHEVNAIEKKFSYQKKKKKVANFDPSTFSVMHCEFCSAGFDTRAGLSSHARAHLRDFGITNWDVTISPIHILRELFLSRPDLDLLNDARRRTGKKRAKLQVPTPEGLSSGETRQRSLESGSLSPGEDADSKVRSLKCEVCGSQFATRRGLSIHARSHLRQLGLSASEIRGASVDILRQISKQRHVDGQKQISSLLEPLSAKKPSPSDPREDEALGDMDLDEKPLPLSLLAKAGGMKGFNSNLSNKPIWAPQENDAPLNLTLEVDPNKDIVCHLCGAWFETRKGLSSHARAHLRHFGVEYSESKGSPIDLLHRLIDTDDFKHKAGAMHLDDARGGATSKATSSLLGPPAKRGKSSSMRVFRLSSGELMALPHSEPPKEIGCEFCGEYFENRKGLSSHARSHLRQMGITEWSVNGSPIDTLRESKSSSTPPTSSSSGLILNLKPEPVQMEVTAPGSVGRTSGFSGDALNCSWSSSDSVFPLNLAMSHEVEPTRDIRCEFCGEYFENRKGLSSHARSHLRQMGITEWSVNGSPIDTLREVMHKRGGGTSSRSDQGVKKESTPGASSPLWDNIGSSEGLGVSGYQLSKYRKSPLSLLQSGGSRLHKQSLGSASATPPAGKFFRVSPLGKRPLSEEGQSVETTHSLKTFSPLTHDFSYKRKPSPDKHGHQDPSCELCGFYFENRKALASHARAHLRQFGVTEWCVNGSPIETLSAWIRSRPQKVLEMHRSYMQGTRTTLKKWSSSFAVSLVRPLTRDVSQGSSKTAEGDSGLDLNSPFRPDRGSPSRLADFPLQAQVARSELNVRLPRGFERRPLKHPSCPEGTESPPKPPRTGTVPALVPKPPSYPLVKLVGKFYTLKCRFCEVEFHGPLSVQEDWIRHLQQHILKMNYTKPAVPKTPSSELPTPVNDPQASTSTSSTSSTPPTPTPTRTTAPNVRSQTPPLATETLKVSEEQPTLSPAPLPLPTQTV</sequence>
<feature type="region of interest" description="Disordered" evidence="7">
    <location>
        <begin position="1"/>
        <end position="162"/>
    </location>
</feature>
<feature type="compositionally biased region" description="Low complexity" evidence="7">
    <location>
        <begin position="1603"/>
        <end position="1622"/>
    </location>
</feature>
<feature type="region of interest" description="Disordered" evidence="7">
    <location>
        <begin position="1447"/>
        <end position="1480"/>
    </location>
</feature>
<dbReference type="EMBL" id="JASDAP010000027">
    <property type="protein sequence ID" value="KAK1876988.1"/>
    <property type="molecule type" value="Genomic_DNA"/>
</dbReference>
<dbReference type="InterPro" id="IPR051643">
    <property type="entry name" value="Transcr_Reg_ZincFinger"/>
</dbReference>
<feature type="compositionally biased region" description="Pro residues" evidence="7">
    <location>
        <begin position="1648"/>
        <end position="1659"/>
    </location>
</feature>
<feature type="region of interest" description="Disordered" evidence="7">
    <location>
        <begin position="1291"/>
        <end position="1336"/>
    </location>
</feature>
<keyword evidence="10" id="KW-1185">Reference proteome</keyword>
<feature type="region of interest" description="Disordered" evidence="7">
    <location>
        <begin position="594"/>
        <end position="637"/>
    </location>
</feature>
<feature type="compositionally biased region" description="Low complexity" evidence="7">
    <location>
        <begin position="1119"/>
        <end position="1129"/>
    </location>
</feature>
<feature type="region of interest" description="Disordered" evidence="7">
    <location>
        <begin position="1025"/>
        <end position="1050"/>
    </location>
</feature>
<dbReference type="PROSITE" id="PS00028">
    <property type="entry name" value="ZINC_FINGER_C2H2_1"/>
    <property type="match status" value="8"/>
</dbReference>
<feature type="compositionally biased region" description="Polar residues" evidence="7">
    <location>
        <begin position="628"/>
        <end position="637"/>
    </location>
</feature>
<feature type="compositionally biased region" description="Polar residues" evidence="7">
    <location>
        <begin position="1326"/>
        <end position="1336"/>
    </location>
</feature>
<feature type="domain" description="C2H2-type" evidence="8">
    <location>
        <begin position="964"/>
        <end position="986"/>
    </location>
</feature>
<evidence type="ECO:0000313" key="9">
    <source>
        <dbReference type="EMBL" id="KAK1876988.1"/>
    </source>
</evidence>
<dbReference type="InterPro" id="IPR036236">
    <property type="entry name" value="Znf_C2H2_sf"/>
</dbReference>
<feature type="domain" description="C2H2-type" evidence="8">
    <location>
        <begin position="1188"/>
        <end position="1215"/>
    </location>
</feature>
<dbReference type="Proteomes" id="UP001228049">
    <property type="component" value="Unassembled WGS sequence"/>
</dbReference>
<keyword evidence="5" id="KW-0539">Nucleus</keyword>
<keyword evidence="4" id="KW-0862">Zinc</keyword>
<keyword evidence="2" id="KW-0479">Metal-binding</keyword>
<dbReference type="GO" id="GO:0000978">
    <property type="term" value="F:RNA polymerase II cis-regulatory region sequence-specific DNA binding"/>
    <property type="evidence" value="ECO:0007669"/>
    <property type="project" value="TreeGrafter"/>
</dbReference>
<feature type="region of interest" description="Disordered" evidence="7">
    <location>
        <begin position="175"/>
        <end position="225"/>
    </location>
</feature>
<accession>A0AAD9B6H9</accession>
<feature type="domain" description="C2H2-type" evidence="8">
    <location>
        <begin position="296"/>
        <end position="323"/>
    </location>
</feature>
<comment type="caution">
    <text evidence="9">The sequence shown here is derived from an EMBL/GenBank/DDBJ whole genome shotgun (WGS) entry which is preliminary data.</text>
</comment>
<dbReference type="InterPro" id="IPR055125">
    <property type="entry name" value="Wiz_C_Znf"/>
</dbReference>
<protein>
    <submittedName>
        <fullName evidence="9">Protein Wiz</fullName>
    </submittedName>
</protein>
<feature type="compositionally biased region" description="Polar residues" evidence="7">
    <location>
        <begin position="1"/>
        <end position="34"/>
    </location>
</feature>
<proteinExistence type="predicted"/>
<evidence type="ECO:0000259" key="8">
    <source>
        <dbReference type="PROSITE" id="PS50157"/>
    </source>
</evidence>
<reference evidence="9" key="1">
    <citation type="submission" date="2023-04" db="EMBL/GenBank/DDBJ databases">
        <title>Chromosome-level genome of Chaenocephalus aceratus.</title>
        <authorList>
            <person name="Park H."/>
        </authorList>
    </citation>
    <scope>NUCLEOTIDE SEQUENCE</scope>
    <source>
        <strain evidence="9">DE</strain>
        <tissue evidence="9">Muscle</tissue>
    </source>
</reference>
<dbReference type="PROSITE" id="PS50157">
    <property type="entry name" value="ZINC_FINGER_C2H2_2"/>
    <property type="match status" value="9"/>
</dbReference>
<evidence type="ECO:0000256" key="1">
    <source>
        <dbReference type="ARBA" id="ARBA00004123"/>
    </source>
</evidence>
<feature type="compositionally biased region" description="Acidic residues" evidence="7">
    <location>
        <begin position="597"/>
        <end position="612"/>
    </location>
</feature>
<feature type="region of interest" description="Disordered" evidence="7">
    <location>
        <begin position="1496"/>
        <end position="1529"/>
    </location>
</feature>
<evidence type="ECO:0000256" key="7">
    <source>
        <dbReference type="SAM" id="MobiDB-lite"/>
    </source>
</evidence>
<feature type="domain" description="C2H2-type" evidence="8">
    <location>
        <begin position="439"/>
        <end position="466"/>
    </location>
</feature>
<feature type="region of interest" description="Disordered" evidence="7">
    <location>
        <begin position="1235"/>
        <end position="1264"/>
    </location>
</feature>
<feature type="domain" description="C2H2-type" evidence="8">
    <location>
        <begin position="830"/>
        <end position="852"/>
    </location>
</feature>
<dbReference type="GO" id="GO:0008270">
    <property type="term" value="F:zinc ion binding"/>
    <property type="evidence" value="ECO:0007669"/>
    <property type="project" value="UniProtKB-KW"/>
</dbReference>
<feature type="compositionally biased region" description="Basic and acidic residues" evidence="7">
    <location>
        <begin position="138"/>
        <end position="150"/>
    </location>
</feature>
<feature type="compositionally biased region" description="Polar residues" evidence="7">
    <location>
        <begin position="151"/>
        <end position="161"/>
    </location>
</feature>
<evidence type="ECO:0000256" key="4">
    <source>
        <dbReference type="ARBA" id="ARBA00022833"/>
    </source>
</evidence>
<evidence type="ECO:0000313" key="10">
    <source>
        <dbReference type="Proteomes" id="UP001228049"/>
    </source>
</evidence>
<organism evidence="9 10">
    <name type="scientific">Dissostichus eleginoides</name>
    <name type="common">Patagonian toothfish</name>
    <name type="synonym">Dissostichus amissus</name>
    <dbReference type="NCBI Taxonomy" id="100907"/>
    <lineage>
        <taxon>Eukaryota</taxon>
        <taxon>Metazoa</taxon>
        <taxon>Chordata</taxon>
        <taxon>Craniata</taxon>
        <taxon>Vertebrata</taxon>
        <taxon>Euteleostomi</taxon>
        <taxon>Actinopterygii</taxon>
        <taxon>Neopterygii</taxon>
        <taxon>Teleostei</taxon>
        <taxon>Neoteleostei</taxon>
        <taxon>Acanthomorphata</taxon>
        <taxon>Eupercaria</taxon>
        <taxon>Perciformes</taxon>
        <taxon>Notothenioidei</taxon>
        <taxon>Nototheniidae</taxon>
        <taxon>Dissostichus</taxon>
    </lineage>
</organism>
<evidence type="ECO:0000256" key="5">
    <source>
        <dbReference type="ARBA" id="ARBA00023242"/>
    </source>
</evidence>
<dbReference type="Gene3D" id="3.30.160.60">
    <property type="entry name" value="Classic Zinc Finger"/>
    <property type="match status" value="3"/>
</dbReference>
<name>A0AAD9B6H9_DISEL</name>
<feature type="region of interest" description="Disordered" evidence="7">
    <location>
        <begin position="788"/>
        <end position="824"/>
    </location>
</feature>
<dbReference type="PANTHER" id="PTHR24396">
    <property type="entry name" value="ZINC FINGER PROTEIN"/>
    <property type="match status" value="1"/>
</dbReference>
<feature type="region of interest" description="Disordered" evidence="7">
    <location>
        <begin position="542"/>
        <end position="563"/>
    </location>
</feature>
<dbReference type="InterPro" id="IPR013087">
    <property type="entry name" value="Znf_C2H2_type"/>
</dbReference>
<feature type="compositionally biased region" description="Polar residues" evidence="7">
    <location>
        <begin position="1623"/>
        <end position="1632"/>
    </location>
</feature>
<comment type="subcellular location">
    <subcellularLocation>
        <location evidence="1">Nucleus</location>
    </subcellularLocation>
</comment>
<feature type="compositionally biased region" description="Acidic residues" evidence="7">
    <location>
        <begin position="77"/>
        <end position="88"/>
    </location>
</feature>
<dbReference type="GO" id="GO:0000981">
    <property type="term" value="F:DNA-binding transcription factor activity, RNA polymerase II-specific"/>
    <property type="evidence" value="ECO:0007669"/>
    <property type="project" value="TreeGrafter"/>
</dbReference>
<evidence type="ECO:0000256" key="6">
    <source>
        <dbReference type="PROSITE-ProRule" id="PRU00042"/>
    </source>
</evidence>
<dbReference type="SMART" id="SM00355">
    <property type="entry name" value="ZnF_C2H2"/>
    <property type="match status" value="12"/>
</dbReference>
<gene>
    <name evidence="9" type="ORF">KUDE01_002307</name>
</gene>
<dbReference type="GO" id="GO:0005634">
    <property type="term" value="C:nucleus"/>
    <property type="evidence" value="ECO:0007669"/>
    <property type="project" value="UniProtKB-SubCell"/>
</dbReference>
<evidence type="ECO:0000256" key="3">
    <source>
        <dbReference type="ARBA" id="ARBA00022771"/>
    </source>
</evidence>
<feature type="domain" description="C2H2-type" evidence="8">
    <location>
        <begin position="335"/>
        <end position="362"/>
    </location>
</feature>
<keyword evidence="3 6" id="KW-0863">Zinc-finger</keyword>
<feature type="region of interest" description="Disordered" evidence="7">
    <location>
        <begin position="1112"/>
        <end position="1136"/>
    </location>
</feature>
<dbReference type="PANTHER" id="PTHR24396:SF22">
    <property type="entry name" value="PROTEIN WIZ"/>
    <property type="match status" value="1"/>
</dbReference>
<feature type="region of interest" description="Disordered" evidence="7">
    <location>
        <begin position="1583"/>
        <end position="1659"/>
    </location>
</feature>
<evidence type="ECO:0000256" key="2">
    <source>
        <dbReference type="ARBA" id="ARBA00022723"/>
    </source>
</evidence>
<feature type="domain" description="C2H2-type" evidence="8">
    <location>
        <begin position="1362"/>
        <end position="1384"/>
    </location>
</feature>
<feature type="domain" description="C2H2-type" evidence="8">
    <location>
        <begin position="1073"/>
        <end position="1100"/>
    </location>
</feature>
<dbReference type="SUPFAM" id="SSF57667">
    <property type="entry name" value="beta-beta-alpha zinc fingers"/>
    <property type="match status" value="3"/>
</dbReference>